<evidence type="ECO:0000313" key="1">
    <source>
        <dbReference type="EMBL" id="MBB6071926.1"/>
    </source>
</evidence>
<gene>
    <name evidence="1" type="ORF">HNQ61_003586</name>
</gene>
<dbReference type="Proteomes" id="UP000582837">
    <property type="component" value="Unassembled WGS sequence"/>
</dbReference>
<dbReference type="SUPFAM" id="SSF53474">
    <property type="entry name" value="alpha/beta-Hydrolases"/>
    <property type="match status" value="1"/>
</dbReference>
<dbReference type="RefSeq" id="WP_170035373.1">
    <property type="nucleotide sequence ID" value="NZ_JABDTL010000001.1"/>
</dbReference>
<dbReference type="EMBL" id="JACHIA010000011">
    <property type="protein sequence ID" value="MBB6071926.1"/>
    <property type="molecule type" value="Genomic_DNA"/>
</dbReference>
<evidence type="ECO:0000313" key="2">
    <source>
        <dbReference type="Proteomes" id="UP000582837"/>
    </source>
</evidence>
<dbReference type="AlphaFoldDB" id="A0A841H1W2"/>
<dbReference type="Gene3D" id="3.40.50.1820">
    <property type="entry name" value="alpha/beta hydrolase"/>
    <property type="match status" value="1"/>
</dbReference>
<name>A0A841H1W2_9BACT</name>
<dbReference type="InterPro" id="IPR029058">
    <property type="entry name" value="AB_hydrolase_fold"/>
</dbReference>
<proteinExistence type="predicted"/>
<sequence>MMIELRRDRRPRGLMIVVHGGLNSFGASREFAEQAGDGIYAADYNPIFLNWQTNLVSSYGEHLFWTRRGHIVTGEAATVNAPFNLVADVGRGVSRWPINVTESLRDDLLTFGADRSYPVMAEYQAVRAGFGNPAQVQVSLGTYCKSTTGQLATALGLPFLPFRLALGLPLSEMGGTSGWNNMLRRTRNVFRQPVESAHRDVAYGEQYKPGQGGASILMDSLQGLLREDTTRRVTLIGHSMGAIVLNEVIRLYPTIRYDTIVYMAAAASTRDVYESVLPYLASHPETRFYSLTLHPNADAGEHMLPLVPVLPVGSLLEAIDDIYQQPATHVDRVFGKWTNVMETLHLIPDSIRGQVTIKGFGFNDPNHPGYGPYHRQPAAHGDFNDVKLQFWRSEFWEPPATARPGDPDPRGCTRS</sequence>
<comment type="caution">
    <text evidence="1">The sequence shown here is derived from an EMBL/GenBank/DDBJ whole genome shotgun (WGS) entry which is preliminary data.</text>
</comment>
<keyword evidence="2" id="KW-1185">Reference proteome</keyword>
<organism evidence="1 2">
    <name type="scientific">Longimicrobium terrae</name>
    <dbReference type="NCBI Taxonomy" id="1639882"/>
    <lineage>
        <taxon>Bacteria</taxon>
        <taxon>Pseudomonadati</taxon>
        <taxon>Gemmatimonadota</taxon>
        <taxon>Longimicrobiia</taxon>
        <taxon>Longimicrobiales</taxon>
        <taxon>Longimicrobiaceae</taxon>
        <taxon>Longimicrobium</taxon>
    </lineage>
</organism>
<accession>A0A841H1W2</accession>
<protein>
    <submittedName>
        <fullName evidence="1">Pimeloyl-ACP methyl ester carboxylesterase</fullName>
    </submittedName>
</protein>
<reference evidence="1 2" key="1">
    <citation type="submission" date="2020-08" db="EMBL/GenBank/DDBJ databases">
        <title>Genomic Encyclopedia of Type Strains, Phase IV (KMG-IV): sequencing the most valuable type-strain genomes for metagenomic binning, comparative biology and taxonomic classification.</title>
        <authorList>
            <person name="Goeker M."/>
        </authorList>
    </citation>
    <scope>NUCLEOTIDE SEQUENCE [LARGE SCALE GENOMIC DNA]</scope>
    <source>
        <strain evidence="1 2">DSM 29007</strain>
    </source>
</reference>